<feature type="transmembrane region" description="Helical" evidence="9">
    <location>
        <begin position="552"/>
        <end position="571"/>
    </location>
</feature>
<evidence type="ECO:0000256" key="5">
    <source>
        <dbReference type="ARBA" id="ARBA00023136"/>
    </source>
</evidence>
<keyword evidence="4 9" id="KW-1133">Transmembrane helix</keyword>
<feature type="transmembrane region" description="Helical" evidence="9">
    <location>
        <begin position="592"/>
        <end position="614"/>
    </location>
</feature>
<evidence type="ECO:0000256" key="2">
    <source>
        <dbReference type="ARBA" id="ARBA00005585"/>
    </source>
</evidence>
<feature type="transmembrane region" description="Helical" evidence="9">
    <location>
        <begin position="1013"/>
        <end position="1032"/>
    </location>
</feature>
<dbReference type="RefSeq" id="XP_028860176.1">
    <property type="nucleotide sequence ID" value="XM_029008636.1"/>
</dbReference>
<dbReference type="PANTHER" id="PTHR10796">
    <property type="entry name" value="PATCHED-RELATED"/>
    <property type="match status" value="1"/>
</dbReference>
<sequence>MVLGNIISGFRELKQKSLDKFANILYNYAGFVYDRPCTVILISLLCCLSLSMGIYYREHEKDIYKLYSISNSYAYEANEMIKDFFYKSRKAFILVESNCNLLQPHILTELKKFEDGTKEIKVDLTEVVECKKDLYNTPKEQTDVAKEVHDMLSKRIDPNTSFDWKPNFKKFNFSFALNKLMGLNNKNASTSKDGLSRGKKEGNDNDEDDSNDNDNDDDSEDDDNDDDDSDDDGKNDVGKNDDGKNDDGKNDITNGNEHGSINSSMLKGKKKKKSGLSEKIIKPRAKFSDYKDDTFFPPYYIPPMLVKSDRCKLQNVFRDKNINIDLRDASDALKKQITFSLEDICEQKYNECNFSSLFLYYENGNAKLDSPIKVDNLDFYVNRKTFKEMMFRGILGNMEYTETPFSYTITSANAILTVIPLINSYIYEPYVLAYEKKLIDYVRFYNIDHVIKDDVTNDGNEPYVRFHVLTERSLEDEVDRISKIDNLTRLLFLIGVLLIFMYALFNNVTSVLYRSKPLCAVMGIFCGFLGYLAGSGFLFFLGVKSVPPAETVPFLVIGVGVDDVFVILNSYSLLFMINDDKKRIQMCLKDSALAITVTTLTNIIAFLISAASPFYSICSFSLFTASSLFFGYLMVITLLLSILCIEAKLEKKKKNIFSGTFDLLCSCFRKKKKINDREKNCLVLEVQNDEDYTKTPVEYENISIYEWIHNLYLFEESINKKKKSTSVYMSNDKSSKGYMNDCDTPRDDRLQLEHIYRNNSHAKNGAEKKVAGSSVPPRGVVPDLNNNDDKNDNGTIDYATKLEENEKRRKKGKDVIQQQHQRVDVIQEKNKIAIINDIFKDKQIEASSKAVQKEGAGMQETPKQASTKQASAKQAAEKGLGNDDYLSVSESQGMSNESPTPVQGNSADSENRVEKKKEDGNSGSGSRDNNYGSNNMLLLKHYNNSTELATKDTLLNNMNETDKKKIYLLSSHDNVLFYKYIYEEPKGNIGKYFRSVIKNYYVPFLSSRLGKTIVYLLFTCILLLSLYGCTLMKKGIKYDKAFPIDSYVRFFTAAKMKYFPNYGDLIEVYYFDKDFINKYRNLNNPTEAISSSILYTDKTDREMMNSPNLNKNINWELKEIQDDLQDMHEQLESQEFVSGIANGFNLFLNNNSKKLNAQDNDKFYEAFVDWLQNDFIGNLFKNDFIFLNRKLVAWRFHFFQKNVDDSEISSKWMKACKEITKLQDHNIQMLCFHISSIFNETDEAIIEVTIKNLGITIITILIVTAYIVKGFTSCVIIAMIIFLIDLCIFGFMCLCGITVNIISMVILVLSVGFSIDHTSHIVQAFTHSMGRTRDEKMKESLHLMIGPVLHSGLSTWFVISTLFFSNKDFTVIFFQTLTLVLFFSITFSSMLLPVLLSSFGPM</sequence>
<feature type="compositionally biased region" description="Low complexity" evidence="8">
    <location>
        <begin position="863"/>
        <end position="874"/>
    </location>
</feature>
<dbReference type="PANTHER" id="PTHR10796:SF92">
    <property type="entry name" value="PATCHED-RELATED, ISOFORM A"/>
    <property type="match status" value="1"/>
</dbReference>
<feature type="region of interest" description="Disordered" evidence="8">
    <location>
        <begin position="759"/>
        <end position="820"/>
    </location>
</feature>
<feature type="compositionally biased region" description="Acidic residues" evidence="8">
    <location>
        <begin position="204"/>
        <end position="231"/>
    </location>
</feature>
<name>A0A1D3JKQ1_PLAMA</name>
<dbReference type="OMA" id="KPLCAVM"/>
<dbReference type="GeneID" id="39866567"/>
<feature type="compositionally biased region" description="Polar residues" evidence="8">
    <location>
        <begin position="888"/>
        <end position="908"/>
    </location>
</feature>
<evidence type="ECO:0000256" key="4">
    <source>
        <dbReference type="ARBA" id="ARBA00022989"/>
    </source>
</evidence>
<evidence type="ECO:0000256" key="3">
    <source>
        <dbReference type="ARBA" id="ARBA00022692"/>
    </source>
</evidence>
<feature type="transmembrane region" description="Helical" evidence="9">
    <location>
        <begin position="517"/>
        <end position="540"/>
    </location>
</feature>
<keyword evidence="5 9" id="KW-0472">Membrane</keyword>
<feature type="transmembrane region" description="Helical" evidence="9">
    <location>
        <begin position="620"/>
        <end position="645"/>
    </location>
</feature>
<dbReference type="EMBL" id="LT594623">
    <property type="protein sequence ID" value="SBT87118.1"/>
    <property type="molecule type" value="Genomic_DNA"/>
</dbReference>
<feature type="transmembrane region" description="Helical" evidence="9">
    <location>
        <begin position="1341"/>
        <end position="1365"/>
    </location>
</feature>
<feature type="compositionally biased region" description="Polar residues" evidence="8">
    <location>
        <begin position="252"/>
        <end position="265"/>
    </location>
</feature>
<evidence type="ECO:0000313" key="12">
    <source>
        <dbReference type="Proteomes" id="UP000219813"/>
    </source>
</evidence>
<feature type="transmembrane region" description="Helical" evidence="9">
    <location>
        <begin position="1371"/>
        <end position="1396"/>
    </location>
</feature>
<feature type="transmembrane region" description="Helical" evidence="9">
    <location>
        <begin position="1255"/>
        <end position="1282"/>
    </location>
</feature>
<feature type="compositionally biased region" description="Basic and acidic residues" evidence="8">
    <location>
        <begin position="194"/>
        <end position="203"/>
    </location>
</feature>
<dbReference type="VEuPathDB" id="PlasmoDB:PmUG01_02016300"/>
<evidence type="ECO:0000256" key="9">
    <source>
        <dbReference type="SAM" id="Phobius"/>
    </source>
</evidence>
<reference evidence="11 12" key="1">
    <citation type="submission" date="2016-06" db="EMBL/GenBank/DDBJ databases">
        <authorList>
            <consortium name="Pathogen Informatics"/>
        </authorList>
    </citation>
    <scope>NUCLEOTIDE SEQUENCE [LARGE SCALE GENOMIC DNA]</scope>
</reference>
<feature type="region of interest" description="Disordered" evidence="8">
    <location>
        <begin position="850"/>
        <end position="930"/>
    </location>
</feature>
<evidence type="ECO:0000256" key="6">
    <source>
        <dbReference type="ARBA" id="ARBA00023180"/>
    </source>
</evidence>
<evidence type="ECO:0000256" key="7">
    <source>
        <dbReference type="SAM" id="Coils"/>
    </source>
</evidence>
<dbReference type="Proteomes" id="UP000219813">
    <property type="component" value="Chromosome 2"/>
</dbReference>
<dbReference type="InterPro" id="IPR000731">
    <property type="entry name" value="SSD"/>
</dbReference>
<dbReference type="PROSITE" id="PS50156">
    <property type="entry name" value="SSD"/>
    <property type="match status" value="1"/>
</dbReference>
<comment type="similarity">
    <text evidence="2">Belongs to the patched family.</text>
</comment>
<evidence type="ECO:0000259" key="10">
    <source>
        <dbReference type="PROSITE" id="PS50156"/>
    </source>
</evidence>
<keyword evidence="12" id="KW-1185">Reference proteome</keyword>
<dbReference type="InterPro" id="IPR051697">
    <property type="entry name" value="Patched_domain-protein"/>
</dbReference>
<feature type="region of interest" description="Disordered" evidence="8">
    <location>
        <begin position="186"/>
        <end position="276"/>
    </location>
</feature>
<keyword evidence="3 9" id="KW-0812">Transmembrane</keyword>
<dbReference type="InterPro" id="IPR003392">
    <property type="entry name" value="PTHD_SSD"/>
</dbReference>
<feature type="transmembrane region" description="Helical" evidence="9">
    <location>
        <begin position="1288"/>
        <end position="1313"/>
    </location>
</feature>
<gene>
    <name evidence="11" type="primary">PmUG01_02016300</name>
    <name evidence="11" type="ORF">PMUG01_02016300</name>
</gene>
<dbReference type="KEGG" id="pmal:PMUG01_02016300"/>
<evidence type="ECO:0000256" key="1">
    <source>
        <dbReference type="ARBA" id="ARBA00004141"/>
    </source>
</evidence>
<dbReference type="Pfam" id="PF02460">
    <property type="entry name" value="Patched"/>
    <property type="match status" value="1"/>
</dbReference>
<proteinExistence type="inferred from homology"/>
<feature type="coiled-coil region" evidence="7">
    <location>
        <begin position="1110"/>
        <end position="1137"/>
    </location>
</feature>
<dbReference type="SUPFAM" id="SSF82866">
    <property type="entry name" value="Multidrug efflux transporter AcrB transmembrane domain"/>
    <property type="match status" value="2"/>
</dbReference>
<dbReference type="Gene3D" id="1.20.1640.10">
    <property type="entry name" value="Multidrug efflux transporter AcrB transmembrane domain"/>
    <property type="match status" value="2"/>
</dbReference>
<feature type="compositionally biased region" description="Basic and acidic residues" evidence="8">
    <location>
        <begin position="232"/>
        <end position="250"/>
    </location>
</feature>
<accession>A0A1D3JKQ1</accession>
<feature type="domain" description="SSD" evidence="10">
    <location>
        <begin position="486"/>
        <end position="645"/>
    </location>
</feature>
<evidence type="ECO:0000256" key="8">
    <source>
        <dbReference type="SAM" id="MobiDB-lite"/>
    </source>
</evidence>
<evidence type="ECO:0000313" key="11">
    <source>
        <dbReference type="EMBL" id="SBT87118.1"/>
    </source>
</evidence>
<feature type="compositionally biased region" description="Basic and acidic residues" evidence="8">
    <location>
        <begin position="909"/>
        <end position="920"/>
    </location>
</feature>
<protein>
    <submittedName>
        <fullName evidence="11">Lipid/sterol:H+ symporter, putative</fullName>
    </submittedName>
</protein>
<dbReference type="GO" id="GO:0016020">
    <property type="term" value="C:membrane"/>
    <property type="evidence" value="ECO:0007669"/>
    <property type="project" value="UniProtKB-SubCell"/>
</dbReference>
<keyword evidence="7" id="KW-0175">Coiled coil</keyword>
<dbReference type="OrthoDB" id="6510177at2759"/>
<organism evidence="11 12">
    <name type="scientific">Plasmodium malariae</name>
    <dbReference type="NCBI Taxonomy" id="5858"/>
    <lineage>
        <taxon>Eukaryota</taxon>
        <taxon>Sar</taxon>
        <taxon>Alveolata</taxon>
        <taxon>Apicomplexa</taxon>
        <taxon>Aconoidasida</taxon>
        <taxon>Haemosporida</taxon>
        <taxon>Plasmodiidae</taxon>
        <taxon>Plasmodium</taxon>
        <taxon>Plasmodium (Plasmodium)</taxon>
    </lineage>
</organism>
<keyword evidence="6" id="KW-0325">Glycoprotein</keyword>
<feature type="transmembrane region" description="Helical" evidence="9">
    <location>
        <begin position="487"/>
        <end position="505"/>
    </location>
</feature>
<comment type="subcellular location">
    <subcellularLocation>
        <location evidence="1">Membrane</location>
        <topology evidence="1">Multi-pass membrane protein</topology>
    </subcellularLocation>
</comment>